<keyword evidence="3" id="KW-1185">Reference proteome</keyword>
<accession>A0A392P8M6</accession>
<dbReference type="AlphaFoldDB" id="A0A392P8M6"/>
<evidence type="ECO:0000256" key="1">
    <source>
        <dbReference type="SAM" id="MobiDB-lite"/>
    </source>
</evidence>
<protein>
    <submittedName>
        <fullName evidence="2">Uncharacterized protein</fullName>
    </submittedName>
</protein>
<reference evidence="2 3" key="1">
    <citation type="journal article" date="2018" name="Front. Plant Sci.">
        <title>Red Clover (Trifolium pratense) and Zigzag Clover (T. medium) - A Picture of Genomic Similarities and Differences.</title>
        <authorList>
            <person name="Dluhosova J."/>
            <person name="Istvanek J."/>
            <person name="Nedelnik J."/>
            <person name="Repkova J."/>
        </authorList>
    </citation>
    <scope>NUCLEOTIDE SEQUENCE [LARGE SCALE GENOMIC DNA]</scope>
    <source>
        <strain evidence="3">cv. 10/8</strain>
        <tissue evidence="2">Leaf</tissue>
    </source>
</reference>
<evidence type="ECO:0000313" key="3">
    <source>
        <dbReference type="Proteomes" id="UP000265520"/>
    </source>
</evidence>
<proteinExistence type="predicted"/>
<organism evidence="2 3">
    <name type="scientific">Trifolium medium</name>
    <dbReference type="NCBI Taxonomy" id="97028"/>
    <lineage>
        <taxon>Eukaryota</taxon>
        <taxon>Viridiplantae</taxon>
        <taxon>Streptophyta</taxon>
        <taxon>Embryophyta</taxon>
        <taxon>Tracheophyta</taxon>
        <taxon>Spermatophyta</taxon>
        <taxon>Magnoliopsida</taxon>
        <taxon>eudicotyledons</taxon>
        <taxon>Gunneridae</taxon>
        <taxon>Pentapetalae</taxon>
        <taxon>rosids</taxon>
        <taxon>fabids</taxon>
        <taxon>Fabales</taxon>
        <taxon>Fabaceae</taxon>
        <taxon>Papilionoideae</taxon>
        <taxon>50 kb inversion clade</taxon>
        <taxon>NPAAA clade</taxon>
        <taxon>Hologalegina</taxon>
        <taxon>IRL clade</taxon>
        <taxon>Trifolieae</taxon>
        <taxon>Trifolium</taxon>
    </lineage>
</organism>
<dbReference type="Proteomes" id="UP000265520">
    <property type="component" value="Unassembled WGS sequence"/>
</dbReference>
<feature type="region of interest" description="Disordered" evidence="1">
    <location>
        <begin position="1"/>
        <end position="21"/>
    </location>
</feature>
<evidence type="ECO:0000313" key="2">
    <source>
        <dbReference type="EMBL" id="MCI08097.1"/>
    </source>
</evidence>
<dbReference type="EMBL" id="LXQA010067735">
    <property type="protein sequence ID" value="MCI08097.1"/>
    <property type="molecule type" value="Genomic_DNA"/>
</dbReference>
<sequence length="86" mass="9099">MIVDDKVGKSNKGNTIETGHQVVPDMENFGLITAATKSSNGCPLEVSDNNLSQSGVENFGTASVILGEEVSKSNKEKQIEAPHQVV</sequence>
<feature type="non-terminal residue" evidence="2">
    <location>
        <position position="86"/>
    </location>
</feature>
<name>A0A392P8M6_9FABA</name>
<comment type="caution">
    <text evidence="2">The sequence shown here is derived from an EMBL/GenBank/DDBJ whole genome shotgun (WGS) entry which is preliminary data.</text>
</comment>